<evidence type="ECO:0000256" key="3">
    <source>
        <dbReference type="ARBA" id="ARBA00012438"/>
    </source>
</evidence>
<dbReference type="PROSITE" id="PS50885">
    <property type="entry name" value="HAMP"/>
    <property type="match status" value="1"/>
</dbReference>
<dbReference type="CDD" id="cd00082">
    <property type="entry name" value="HisKA"/>
    <property type="match status" value="1"/>
</dbReference>
<dbReference type="InterPro" id="IPR005467">
    <property type="entry name" value="His_kinase_dom"/>
</dbReference>
<reference evidence="17 18" key="1">
    <citation type="submission" date="2018-02" db="EMBL/GenBank/DDBJ databases">
        <title>Whole genome sequencing of endophytic bacterium.</title>
        <authorList>
            <person name="Eedara R."/>
            <person name="Podile A.R."/>
        </authorList>
    </citation>
    <scope>NUCLEOTIDE SEQUENCE [LARGE SCALE GENOMIC DNA]</scope>
    <source>
        <strain evidence="17 18">RP1T</strain>
    </source>
</reference>
<dbReference type="InterPro" id="IPR003660">
    <property type="entry name" value="HAMP_dom"/>
</dbReference>
<dbReference type="PANTHER" id="PTHR43065:SF10">
    <property type="entry name" value="PEROXIDE STRESS-ACTIVATED HISTIDINE KINASE MAK3"/>
    <property type="match status" value="1"/>
</dbReference>
<gene>
    <name evidence="17" type="ORF">C5L14_23625</name>
</gene>
<dbReference type="GO" id="GO:0005886">
    <property type="term" value="C:plasma membrane"/>
    <property type="evidence" value="ECO:0007669"/>
    <property type="project" value="UniProtKB-SubCell"/>
</dbReference>
<evidence type="ECO:0000313" key="18">
    <source>
        <dbReference type="Proteomes" id="UP000237682"/>
    </source>
</evidence>
<keyword evidence="4" id="KW-1003">Cell membrane</keyword>
<dbReference type="PRINTS" id="PR00344">
    <property type="entry name" value="BCTRLSENSOR"/>
</dbReference>
<evidence type="ECO:0000259" key="15">
    <source>
        <dbReference type="PROSITE" id="PS50109"/>
    </source>
</evidence>
<evidence type="ECO:0000256" key="12">
    <source>
        <dbReference type="ARBA" id="ARBA00023012"/>
    </source>
</evidence>
<evidence type="ECO:0000256" key="10">
    <source>
        <dbReference type="ARBA" id="ARBA00022840"/>
    </source>
</evidence>
<keyword evidence="6" id="KW-0808">Transferase</keyword>
<dbReference type="GO" id="GO:0000155">
    <property type="term" value="F:phosphorelay sensor kinase activity"/>
    <property type="evidence" value="ECO:0007669"/>
    <property type="project" value="InterPro"/>
</dbReference>
<feature type="domain" description="Histidine kinase" evidence="15">
    <location>
        <begin position="579"/>
        <end position="801"/>
    </location>
</feature>
<evidence type="ECO:0000256" key="4">
    <source>
        <dbReference type="ARBA" id="ARBA00022475"/>
    </source>
</evidence>
<dbReference type="SUPFAM" id="SSF55785">
    <property type="entry name" value="PYP-like sensor domain (PAS domain)"/>
    <property type="match status" value="1"/>
</dbReference>
<dbReference type="EMBL" id="PUEJ01000010">
    <property type="protein sequence ID" value="PRH84950.1"/>
    <property type="molecule type" value="Genomic_DNA"/>
</dbReference>
<dbReference type="InterPro" id="IPR003594">
    <property type="entry name" value="HATPase_dom"/>
</dbReference>
<dbReference type="SUPFAM" id="SSF158472">
    <property type="entry name" value="HAMP domain-like"/>
    <property type="match status" value="1"/>
</dbReference>
<keyword evidence="7 14" id="KW-0812">Transmembrane</keyword>
<dbReference type="Gene3D" id="3.30.450.20">
    <property type="entry name" value="PAS domain"/>
    <property type="match status" value="1"/>
</dbReference>
<dbReference type="EC" id="2.7.13.3" evidence="3"/>
<keyword evidence="10" id="KW-0067">ATP-binding</keyword>
<accession>A0A2S9Q6K9</accession>
<organism evidence="17 18">
    <name type="scientific">Labrys okinawensis</name>
    <dbReference type="NCBI Taxonomy" id="346911"/>
    <lineage>
        <taxon>Bacteria</taxon>
        <taxon>Pseudomonadati</taxon>
        <taxon>Pseudomonadota</taxon>
        <taxon>Alphaproteobacteria</taxon>
        <taxon>Hyphomicrobiales</taxon>
        <taxon>Xanthobacteraceae</taxon>
        <taxon>Labrys</taxon>
    </lineage>
</organism>
<dbReference type="InterPro" id="IPR000014">
    <property type="entry name" value="PAS"/>
</dbReference>
<dbReference type="FunFam" id="1.10.287.130:FF:000107">
    <property type="entry name" value="Sensor histidine kinase YycG"/>
    <property type="match status" value="1"/>
</dbReference>
<dbReference type="Gene3D" id="1.10.287.130">
    <property type="match status" value="1"/>
</dbReference>
<dbReference type="CDD" id="cd00130">
    <property type="entry name" value="PAS"/>
    <property type="match status" value="1"/>
</dbReference>
<dbReference type="Gene3D" id="6.10.340.10">
    <property type="match status" value="1"/>
</dbReference>
<feature type="transmembrane region" description="Helical" evidence="14">
    <location>
        <begin position="166"/>
        <end position="189"/>
    </location>
</feature>
<feature type="domain" description="HAMP" evidence="16">
    <location>
        <begin position="390"/>
        <end position="443"/>
    </location>
</feature>
<keyword evidence="11 14" id="KW-1133">Transmembrane helix</keyword>
<dbReference type="Pfam" id="PF00672">
    <property type="entry name" value="HAMP"/>
    <property type="match status" value="1"/>
</dbReference>
<sequence>MSPLVSFALILLQFGNTVARITQRGIAELIDRHRGEDGVRMAVADSAQQTVPDVASMPARRLGLLGFGLVILSVASAIGTFFVLVDVEPVSLLLKSTVSHLRFYLGIDAAVQAPNTDIAYSNAIDALFIVNASFIVALLVLLAVEAGNLIVARRRGQAGAALHMRVIGLFSVVSAVPVLLLATVAIISLDRGLDNLFSTRVSNIVNTSVAVANSYQDEQAQQLRFAGLSMAADLNKYSPLYSADRSQFQRLFDMLAVNYGLSSAMILTRDGQVTDQSYVPGSLPFFLPAKLFPALAAADQQPAVRIDPGTQNVTGQIIKLAAYTDRYLFIVRPFDPKIAEYIRQTGEDSARFENLKASRFPTQVNFALLYAIIALNMLLAAIWIGLSFANRLVEPIRRLISAADQVGSGNLNVHVPVERRSGDLGKLGDTFNNMTDTLRTQRNDLLGANDLLDSRRRFIEAVLSGVSTGVIGIDDEGKITVVNPLASTWIKSRQSPVGRPLAELMPELSTYLADALGTRSRLVQGQITINRDGRERNLTVRVTSEQSTMREHGYVVTLDDITELVVAQRSSAWADVARRIAHEIKNPLTPIQLSAERIRRKYGKVIVEDREVFDQCTDTIVRQVDDIKRMVDEFSSFARMPKPSIESEDFGEMVKQVVFMMRIGYPDISFNYQPPPEPIIARFDRRLLSQAVTNIVKNATEAIAGRPDDRKGPGTVDVRVVRRGADIAVEVIDNGIGLPKENRQKLLEPYVTTREKGTGLGLAIVGKIMEEHGGGIELLDAPAVAEGGHGAMMRLWFPAEATAKPDAAKPGTAKNEAAQ</sequence>
<evidence type="ECO:0000256" key="6">
    <source>
        <dbReference type="ARBA" id="ARBA00022679"/>
    </source>
</evidence>
<evidence type="ECO:0000256" key="8">
    <source>
        <dbReference type="ARBA" id="ARBA00022741"/>
    </source>
</evidence>
<evidence type="ECO:0000313" key="17">
    <source>
        <dbReference type="EMBL" id="PRH84950.1"/>
    </source>
</evidence>
<proteinExistence type="predicted"/>
<dbReference type="PANTHER" id="PTHR43065">
    <property type="entry name" value="SENSOR HISTIDINE KINASE"/>
    <property type="match status" value="1"/>
</dbReference>
<protein>
    <recommendedName>
        <fullName evidence="3">histidine kinase</fullName>
        <ecNumber evidence="3">2.7.13.3</ecNumber>
    </recommendedName>
</protein>
<dbReference type="Pfam" id="PF00989">
    <property type="entry name" value="PAS"/>
    <property type="match status" value="1"/>
</dbReference>
<keyword evidence="12" id="KW-0902">Two-component regulatory system</keyword>
<dbReference type="InterPro" id="IPR045671">
    <property type="entry name" value="NtrY-like_N"/>
</dbReference>
<dbReference type="PROSITE" id="PS50109">
    <property type="entry name" value="HIS_KIN"/>
    <property type="match status" value="1"/>
</dbReference>
<feature type="transmembrane region" description="Helical" evidence="14">
    <location>
        <begin position="366"/>
        <end position="389"/>
    </location>
</feature>
<dbReference type="Gene3D" id="3.30.565.10">
    <property type="entry name" value="Histidine kinase-like ATPase, C-terminal domain"/>
    <property type="match status" value="1"/>
</dbReference>
<dbReference type="SUPFAM" id="SSF47384">
    <property type="entry name" value="Homodimeric domain of signal transducing histidine kinase"/>
    <property type="match status" value="1"/>
</dbReference>
<dbReference type="SMART" id="SM00388">
    <property type="entry name" value="HisKA"/>
    <property type="match status" value="1"/>
</dbReference>
<dbReference type="Pfam" id="PF19312">
    <property type="entry name" value="NtrY_N"/>
    <property type="match status" value="1"/>
</dbReference>
<dbReference type="Pfam" id="PF00512">
    <property type="entry name" value="HisKA"/>
    <property type="match status" value="1"/>
</dbReference>
<feature type="transmembrane region" description="Helical" evidence="14">
    <location>
        <begin position="62"/>
        <end position="85"/>
    </location>
</feature>
<keyword evidence="18" id="KW-1185">Reference proteome</keyword>
<dbReference type="Proteomes" id="UP000237682">
    <property type="component" value="Unassembled WGS sequence"/>
</dbReference>
<dbReference type="GO" id="GO:0006355">
    <property type="term" value="P:regulation of DNA-templated transcription"/>
    <property type="evidence" value="ECO:0007669"/>
    <property type="project" value="InterPro"/>
</dbReference>
<feature type="transmembrane region" description="Helical" evidence="14">
    <location>
        <begin position="126"/>
        <end position="146"/>
    </location>
</feature>
<dbReference type="SMART" id="SM00304">
    <property type="entry name" value="HAMP"/>
    <property type="match status" value="1"/>
</dbReference>
<comment type="subcellular location">
    <subcellularLocation>
        <location evidence="2">Cell membrane</location>
        <topology evidence="2">Multi-pass membrane protein</topology>
    </subcellularLocation>
</comment>
<dbReference type="InterPro" id="IPR013767">
    <property type="entry name" value="PAS_fold"/>
</dbReference>
<dbReference type="GO" id="GO:0005524">
    <property type="term" value="F:ATP binding"/>
    <property type="evidence" value="ECO:0007669"/>
    <property type="project" value="UniProtKB-KW"/>
</dbReference>
<dbReference type="AlphaFoldDB" id="A0A2S9Q6K9"/>
<dbReference type="InterPro" id="IPR017232">
    <property type="entry name" value="NtrY"/>
</dbReference>
<evidence type="ECO:0000256" key="13">
    <source>
        <dbReference type="ARBA" id="ARBA00023136"/>
    </source>
</evidence>
<evidence type="ECO:0000256" key="5">
    <source>
        <dbReference type="ARBA" id="ARBA00022553"/>
    </source>
</evidence>
<dbReference type="InterPro" id="IPR036890">
    <property type="entry name" value="HATPase_C_sf"/>
</dbReference>
<dbReference type="Pfam" id="PF02518">
    <property type="entry name" value="HATPase_c"/>
    <property type="match status" value="1"/>
</dbReference>
<evidence type="ECO:0000256" key="2">
    <source>
        <dbReference type="ARBA" id="ARBA00004651"/>
    </source>
</evidence>
<dbReference type="InterPro" id="IPR036097">
    <property type="entry name" value="HisK_dim/P_sf"/>
</dbReference>
<evidence type="ECO:0000256" key="1">
    <source>
        <dbReference type="ARBA" id="ARBA00000085"/>
    </source>
</evidence>
<keyword evidence="5" id="KW-0597">Phosphoprotein</keyword>
<evidence type="ECO:0000256" key="11">
    <source>
        <dbReference type="ARBA" id="ARBA00022989"/>
    </source>
</evidence>
<evidence type="ECO:0000256" key="14">
    <source>
        <dbReference type="SAM" id="Phobius"/>
    </source>
</evidence>
<dbReference type="InterPro" id="IPR003661">
    <property type="entry name" value="HisK_dim/P_dom"/>
</dbReference>
<evidence type="ECO:0000256" key="7">
    <source>
        <dbReference type="ARBA" id="ARBA00022692"/>
    </source>
</evidence>
<keyword evidence="8" id="KW-0547">Nucleotide-binding</keyword>
<name>A0A2S9Q6K9_9HYPH</name>
<dbReference type="InterPro" id="IPR035965">
    <property type="entry name" value="PAS-like_dom_sf"/>
</dbReference>
<evidence type="ECO:0000256" key="9">
    <source>
        <dbReference type="ARBA" id="ARBA00022777"/>
    </source>
</evidence>
<comment type="catalytic activity">
    <reaction evidence="1">
        <text>ATP + protein L-histidine = ADP + protein N-phospho-L-histidine.</text>
        <dbReference type="EC" id="2.7.13.3"/>
    </reaction>
</comment>
<dbReference type="SUPFAM" id="SSF55874">
    <property type="entry name" value="ATPase domain of HSP90 chaperone/DNA topoisomerase II/histidine kinase"/>
    <property type="match status" value="1"/>
</dbReference>
<keyword evidence="13 14" id="KW-0472">Membrane</keyword>
<keyword evidence="9 17" id="KW-0418">Kinase</keyword>
<dbReference type="OrthoDB" id="9776727at2"/>
<dbReference type="PIRSF" id="PIRSF037532">
    <property type="entry name" value="STHK_NtrY"/>
    <property type="match status" value="1"/>
</dbReference>
<dbReference type="CDD" id="cd06225">
    <property type="entry name" value="HAMP"/>
    <property type="match status" value="1"/>
</dbReference>
<dbReference type="SMART" id="SM00387">
    <property type="entry name" value="HATPase_c"/>
    <property type="match status" value="1"/>
</dbReference>
<comment type="caution">
    <text evidence="17">The sequence shown here is derived from an EMBL/GenBank/DDBJ whole genome shotgun (WGS) entry which is preliminary data.</text>
</comment>
<evidence type="ECO:0000259" key="16">
    <source>
        <dbReference type="PROSITE" id="PS50885"/>
    </source>
</evidence>
<dbReference type="InterPro" id="IPR004358">
    <property type="entry name" value="Sig_transdc_His_kin-like_C"/>
</dbReference>